<reference evidence="1 2" key="1">
    <citation type="submission" date="2019-08" db="EMBL/GenBank/DDBJ databases">
        <title>In-depth cultivation of the pig gut microbiome towards novel bacterial diversity and tailored functional studies.</title>
        <authorList>
            <person name="Wylensek D."/>
            <person name="Hitch T.C.A."/>
            <person name="Clavel T."/>
        </authorList>
    </citation>
    <scope>NUCLEOTIDE SEQUENCE [LARGE SCALE GENOMIC DNA]</scope>
    <source>
        <strain evidence="1 2">WCA-693-APC-5D-A</strain>
    </source>
</reference>
<evidence type="ECO:0000313" key="2">
    <source>
        <dbReference type="Proteomes" id="UP000433181"/>
    </source>
</evidence>
<name>A0A6I2UKK5_9FIRM</name>
<proteinExistence type="predicted"/>
<dbReference type="GeneID" id="96779622"/>
<dbReference type="RefSeq" id="WP_154407837.1">
    <property type="nucleotide sequence ID" value="NZ_VUNR01000029.1"/>
</dbReference>
<keyword evidence="2" id="KW-1185">Reference proteome</keyword>
<dbReference type="CDD" id="cd12870">
    <property type="entry name" value="MqsA"/>
    <property type="match status" value="1"/>
</dbReference>
<dbReference type="NCBIfam" id="TIGR03831">
    <property type="entry name" value="YgiT_finger"/>
    <property type="match status" value="1"/>
</dbReference>
<dbReference type="Gene3D" id="3.10.20.860">
    <property type="match status" value="1"/>
</dbReference>
<dbReference type="AlphaFoldDB" id="A0A6I2UKK5"/>
<dbReference type="EMBL" id="VUNR01000029">
    <property type="protein sequence ID" value="MSU09671.1"/>
    <property type="molecule type" value="Genomic_DNA"/>
</dbReference>
<organism evidence="1 2">
    <name type="scientific">Anaerovibrio slackiae</name>
    <dbReference type="NCBI Taxonomy" id="2652309"/>
    <lineage>
        <taxon>Bacteria</taxon>
        <taxon>Bacillati</taxon>
        <taxon>Bacillota</taxon>
        <taxon>Negativicutes</taxon>
        <taxon>Selenomonadales</taxon>
        <taxon>Selenomonadaceae</taxon>
        <taxon>Anaerovibrio</taxon>
    </lineage>
</organism>
<protein>
    <submittedName>
        <fullName evidence="1">Type II toxin-antitoxin system MqsA family antitoxin</fullName>
    </submittedName>
</protein>
<gene>
    <name evidence="1" type="ORF">FYJ84_11855</name>
</gene>
<comment type="caution">
    <text evidence="1">The sequence shown here is derived from an EMBL/GenBank/DDBJ whole genome shotgun (WGS) entry which is preliminary data.</text>
</comment>
<dbReference type="InterPro" id="IPR022453">
    <property type="entry name" value="Znf_MqsA-type"/>
</dbReference>
<accession>A0A6I2UKK5</accession>
<sequence>MCMFCHCQETKYGTTTHVVTFDNCVIVVKNVPGLECVQCGETFFADDVMEKLDKIVIQARQALSEVVITDYRNMKVA</sequence>
<evidence type="ECO:0000313" key="1">
    <source>
        <dbReference type="EMBL" id="MSU09671.1"/>
    </source>
</evidence>
<dbReference type="Proteomes" id="UP000433181">
    <property type="component" value="Unassembled WGS sequence"/>
</dbReference>